<name>A0AB39BXP8_9BACI</name>
<sequence length="111" mass="12189">MVNQNIIFIAGHARLPQGMAAKSIFDTLTITAEVETKYGVILEASCTLATAHGREFIGRLLKGISLQDGIDYSVSQIQQYYFGKASNALVAAIKDLHKQYLQIQTETVPCK</sequence>
<protein>
    <submittedName>
        <fullName evidence="2">DUF3870 domain-containing protein</fullName>
    </submittedName>
</protein>
<dbReference type="EMBL" id="CP162551">
    <property type="protein sequence ID" value="XDI38101.1"/>
    <property type="molecule type" value="Genomic_DNA"/>
</dbReference>
<proteinExistence type="predicted"/>
<reference evidence="2" key="1">
    <citation type="submission" date="2024-07" db="EMBL/GenBank/DDBJ databases">
        <title>Identification and characteristics of an arsenic-resistant bacterial isolate, which belongs to a novel species.</title>
        <authorList>
            <person name="Juszczyk A."/>
            <person name="Kowalczyk A."/>
            <person name="Was K."/>
            <person name="Kosowicz W."/>
            <person name="Budzyn A."/>
            <person name="Latowski D."/>
        </authorList>
    </citation>
    <scope>NUCLEOTIDE SEQUENCE</scope>
    <source>
        <strain evidence="2">As8PL</strain>
    </source>
</reference>
<dbReference type="AlphaFoldDB" id="A0AB39BXP8"/>
<dbReference type="Pfam" id="PF12986">
    <property type="entry name" value="DUF3870"/>
    <property type="match status" value="1"/>
</dbReference>
<gene>
    <name evidence="2" type="ORF">AB3N04_07200</name>
</gene>
<evidence type="ECO:0000259" key="1">
    <source>
        <dbReference type="Pfam" id="PF12986"/>
    </source>
</evidence>
<organism evidence="2">
    <name type="scientific">Alkalihalophilus sp. As8PL</name>
    <dbReference type="NCBI Taxonomy" id="3237103"/>
    <lineage>
        <taxon>Bacteria</taxon>
        <taxon>Bacillati</taxon>
        <taxon>Bacillota</taxon>
        <taxon>Bacilli</taxon>
        <taxon>Bacillales</taxon>
        <taxon>Bacillaceae</taxon>
        <taxon>Alkalihalophilus</taxon>
    </lineage>
</organism>
<evidence type="ECO:0000313" key="2">
    <source>
        <dbReference type="EMBL" id="XDI38101.1"/>
    </source>
</evidence>
<feature type="domain" description="DUF3870" evidence="1">
    <location>
        <begin position="8"/>
        <end position="100"/>
    </location>
</feature>
<dbReference type="InterPro" id="IPR024617">
    <property type="entry name" value="DUF3870"/>
</dbReference>
<accession>A0AB39BXP8</accession>
<dbReference type="RefSeq" id="WP_368505427.1">
    <property type="nucleotide sequence ID" value="NZ_CP162551.1"/>
</dbReference>